<accession>A0A6G0SSE2</accession>
<evidence type="ECO:0000256" key="2">
    <source>
        <dbReference type="ARBA" id="ARBA00008398"/>
    </source>
</evidence>
<organism evidence="7 8">
    <name type="scientific">Aphis glycines</name>
    <name type="common">Soybean aphid</name>
    <dbReference type="NCBI Taxonomy" id="307491"/>
    <lineage>
        <taxon>Eukaryota</taxon>
        <taxon>Metazoa</taxon>
        <taxon>Ecdysozoa</taxon>
        <taxon>Arthropoda</taxon>
        <taxon>Hexapoda</taxon>
        <taxon>Insecta</taxon>
        <taxon>Pterygota</taxon>
        <taxon>Neoptera</taxon>
        <taxon>Paraneoptera</taxon>
        <taxon>Hemiptera</taxon>
        <taxon>Sternorrhyncha</taxon>
        <taxon>Aphidomorpha</taxon>
        <taxon>Aphidoidea</taxon>
        <taxon>Aphididae</taxon>
        <taxon>Aphidini</taxon>
        <taxon>Aphis</taxon>
        <taxon>Aphis</taxon>
    </lineage>
</organism>
<dbReference type="Gene3D" id="1.10.8.60">
    <property type="match status" value="1"/>
</dbReference>
<dbReference type="Proteomes" id="UP000475862">
    <property type="component" value="Unassembled WGS sequence"/>
</dbReference>
<dbReference type="GO" id="GO:0005524">
    <property type="term" value="F:ATP binding"/>
    <property type="evidence" value="ECO:0007669"/>
    <property type="project" value="UniProtKB-KW"/>
</dbReference>
<feature type="domain" description="ATPase AAA-type core" evidence="6">
    <location>
        <begin position="163"/>
        <end position="289"/>
    </location>
</feature>
<name>A0A6G0SSE2_APHGL</name>
<dbReference type="SUPFAM" id="SSF52540">
    <property type="entry name" value="P-loop containing nucleoside triphosphate hydrolases"/>
    <property type="match status" value="1"/>
</dbReference>
<comment type="similarity">
    <text evidence="2 5">Belongs to the ORC1 family.</text>
</comment>
<comment type="caution">
    <text evidence="7">The sequence shown here is derived from an EMBL/GenBank/DDBJ whole genome shotgun (WGS) entry which is preliminary data.</text>
</comment>
<keyword evidence="5" id="KW-0067">ATP-binding</keyword>
<dbReference type="Pfam" id="PF00004">
    <property type="entry name" value="AAA"/>
    <property type="match status" value="1"/>
</dbReference>
<keyword evidence="3 5" id="KW-0238">DNA-binding</keyword>
<proteinExistence type="inferred from homology"/>
<gene>
    <name evidence="7" type="ORF">AGLY_018336</name>
</gene>
<evidence type="ECO:0000256" key="5">
    <source>
        <dbReference type="RuleBase" id="RU365058"/>
    </source>
</evidence>
<comment type="subcellular location">
    <subcellularLocation>
        <location evidence="1 5">Nucleus</location>
    </subcellularLocation>
</comment>
<dbReference type="InterPro" id="IPR003959">
    <property type="entry name" value="ATPase_AAA_core"/>
</dbReference>
<dbReference type="GO" id="GO:0016887">
    <property type="term" value="F:ATP hydrolysis activity"/>
    <property type="evidence" value="ECO:0007669"/>
    <property type="project" value="InterPro"/>
</dbReference>
<dbReference type="OrthoDB" id="1926878at2759"/>
<dbReference type="InterPro" id="IPR027417">
    <property type="entry name" value="P-loop_NTPase"/>
</dbReference>
<sequence length="408" mass="46703">MPKWISRIANFIRCLHVCKQPKKQYKVNFSINESFIKFVSVLSYNIKPPKQQESQLANNQRSQLYEAKILLPAEPVKPKKQYKVNFSINESFIKFVSVLSYNIKPPKQQESQLANNPWSQLYQAKILLRAEPNLLFRKTEYLILYSFLAAKINRQITGVIHTTGECGTGKTTTIQRVIDSLKTNILFKNRFKFVKVAGLRLIDAHKAFSVIWKHLTTQTVSSDKAQTLLNDYFSGAKVREISTILLIDDVDFLSRSKPEVISNILNWSNQCRSKVIVITTSNHMDWLEQVVTGPVPILNEIKKLLFKPYTSNQLENIILDRLNGNFAFDPNAIQLAAKNGKGNAKAALGLCYMAIKLVNSTYPGIMQITRFHIAEVTHLIQIKQFKNLTKFKNVSPEDITYALDKYND</sequence>
<dbReference type="GO" id="GO:0033314">
    <property type="term" value="P:mitotic DNA replication checkpoint signaling"/>
    <property type="evidence" value="ECO:0007669"/>
    <property type="project" value="TreeGrafter"/>
</dbReference>
<keyword evidence="8" id="KW-1185">Reference proteome</keyword>
<dbReference type="GO" id="GO:0003688">
    <property type="term" value="F:DNA replication origin binding"/>
    <property type="evidence" value="ECO:0007669"/>
    <property type="project" value="TreeGrafter"/>
</dbReference>
<evidence type="ECO:0000256" key="1">
    <source>
        <dbReference type="ARBA" id="ARBA00004123"/>
    </source>
</evidence>
<dbReference type="Gene3D" id="3.40.50.300">
    <property type="entry name" value="P-loop containing nucleotide triphosphate hydrolases"/>
    <property type="match status" value="1"/>
</dbReference>
<evidence type="ECO:0000313" key="7">
    <source>
        <dbReference type="EMBL" id="KAE9521273.1"/>
    </source>
</evidence>
<evidence type="ECO:0000313" key="8">
    <source>
        <dbReference type="Proteomes" id="UP000475862"/>
    </source>
</evidence>
<dbReference type="InterPro" id="IPR050311">
    <property type="entry name" value="ORC1/CDC6"/>
</dbReference>
<dbReference type="PANTHER" id="PTHR10763">
    <property type="entry name" value="CELL DIVISION CONTROL PROTEIN 6-RELATED"/>
    <property type="match status" value="1"/>
</dbReference>
<evidence type="ECO:0000259" key="6">
    <source>
        <dbReference type="Pfam" id="PF00004"/>
    </source>
</evidence>
<keyword evidence="4 5" id="KW-0539">Nucleus</keyword>
<dbReference type="GO" id="GO:0005664">
    <property type="term" value="C:nuclear origin of replication recognition complex"/>
    <property type="evidence" value="ECO:0007669"/>
    <property type="project" value="TreeGrafter"/>
</dbReference>
<evidence type="ECO:0000256" key="4">
    <source>
        <dbReference type="ARBA" id="ARBA00023242"/>
    </source>
</evidence>
<dbReference type="GO" id="GO:0006270">
    <property type="term" value="P:DNA replication initiation"/>
    <property type="evidence" value="ECO:0007669"/>
    <property type="project" value="TreeGrafter"/>
</dbReference>
<keyword evidence="5" id="KW-0547">Nucleotide-binding</keyword>
<dbReference type="AlphaFoldDB" id="A0A6G0SSE2"/>
<comment type="subunit">
    <text evidence="5">ORC is composed of six subunits.</text>
</comment>
<dbReference type="PANTHER" id="PTHR10763:SF23">
    <property type="entry name" value="ORIGIN RECOGNITION COMPLEX SUBUNIT 1"/>
    <property type="match status" value="1"/>
</dbReference>
<keyword evidence="5" id="KW-0235">DNA replication</keyword>
<dbReference type="EMBL" id="VYZN01003162">
    <property type="protein sequence ID" value="KAE9521273.1"/>
    <property type="molecule type" value="Genomic_DNA"/>
</dbReference>
<evidence type="ECO:0000256" key="3">
    <source>
        <dbReference type="ARBA" id="ARBA00023125"/>
    </source>
</evidence>
<reference evidence="7 8" key="1">
    <citation type="submission" date="2019-08" db="EMBL/GenBank/DDBJ databases">
        <title>The genome of the soybean aphid Biotype 1, its phylome, world population structure and adaptation to the North American continent.</title>
        <authorList>
            <person name="Giordano R."/>
            <person name="Donthu R.K."/>
            <person name="Hernandez A.G."/>
            <person name="Wright C.L."/>
            <person name="Zimin A.V."/>
        </authorList>
    </citation>
    <scope>NUCLEOTIDE SEQUENCE [LARGE SCALE GENOMIC DNA]</scope>
    <source>
        <tissue evidence="7">Whole aphids</tissue>
    </source>
</reference>
<protein>
    <recommendedName>
        <fullName evidence="5">Origin recognition complex subunit 1</fullName>
    </recommendedName>
</protein>
<comment type="function">
    <text evidence="5">Component of the origin recognition complex (ORC) that binds origins of replication. DNA-binding is ATP-dependent, however specific DNA sequences that define origins of replication have not been identified so far. ORC is required to assemble the pre-replication complex necessary to initiate DNA replication.</text>
</comment>